<evidence type="ECO:0000313" key="3">
    <source>
        <dbReference type="Proteomes" id="UP001521137"/>
    </source>
</evidence>
<accession>A0ABS9D5L4</accession>
<dbReference type="PROSITE" id="PS51257">
    <property type="entry name" value="PROKAR_LIPOPROTEIN"/>
    <property type="match status" value="1"/>
</dbReference>
<dbReference type="RefSeq" id="WP_235311856.1">
    <property type="nucleotide sequence ID" value="NZ_JAKGAS010000004.1"/>
</dbReference>
<proteinExistence type="predicted"/>
<evidence type="ECO:0000256" key="1">
    <source>
        <dbReference type="SAM" id="MobiDB-lite"/>
    </source>
</evidence>
<comment type="caution">
    <text evidence="2">The sequence shown here is derived from an EMBL/GenBank/DDBJ whole genome shotgun (WGS) entry which is preliminary data.</text>
</comment>
<dbReference type="Proteomes" id="UP001521137">
    <property type="component" value="Unassembled WGS sequence"/>
</dbReference>
<gene>
    <name evidence="2" type="ORF">L0668_08795</name>
</gene>
<protein>
    <recommendedName>
        <fullName evidence="4">Lipoprotein</fullName>
    </recommendedName>
</protein>
<sequence>MKLILLVVTCGLVACASPESGPYKVQAMPPHIEHRYDPIQCSALAHQCQNGSYQEWEKPNKQQGNRQKEGGYQVRLPEPAGCSCQN</sequence>
<evidence type="ECO:0000313" key="2">
    <source>
        <dbReference type="EMBL" id="MCF2948200.1"/>
    </source>
</evidence>
<dbReference type="EMBL" id="JAKGAS010000004">
    <property type="protein sequence ID" value="MCF2948200.1"/>
    <property type="molecule type" value="Genomic_DNA"/>
</dbReference>
<organism evidence="2 3">
    <name type="scientific">Paraglaciecola algarum</name>
    <dbReference type="NCBI Taxonomy" id="3050085"/>
    <lineage>
        <taxon>Bacteria</taxon>
        <taxon>Pseudomonadati</taxon>
        <taxon>Pseudomonadota</taxon>
        <taxon>Gammaproteobacteria</taxon>
        <taxon>Alteromonadales</taxon>
        <taxon>Alteromonadaceae</taxon>
        <taxon>Paraglaciecola</taxon>
    </lineage>
</organism>
<keyword evidence="3" id="KW-1185">Reference proteome</keyword>
<feature type="region of interest" description="Disordered" evidence="1">
    <location>
        <begin position="55"/>
        <end position="86"/>
    </location>
</feature>
<evidence type="ECO:0008006" key="4">
    <source>
        <dbReference type="Google" id="ProtNLM"/>
    </source>
</evidence>
<reference evidence="2 3" key="1">
    <citation type="submission" date="2022-01" db="EMBL/GenBank/DDBJ databases">
        <title>Paraglaciecola sp. G1-23.</title>
        <authorList>
            <person name="Jin M.S."/>
            <person name="Han D.M."/>
            <person name="Kim H.M."/>
            <person name="Jeon C.O."/>
        </authorList>
    </citation>
    <scope>NUCLEOTIDE SEQUENCE [LARGE SCALE GENOMIC DNA]</scope>
    <source>
        <strain evidence="2 3">G1-23</strain>
    </source>
</reference>
<name>A0ABS9D5L4_9ALTE</name>